<comment type="caution">
    <text evidence="1">The sequence shown here is derived from an EMBL/GenBank/DDBJ whole genome shotgun (WGS) entry which is preliminary data.</text>
</comment>
<evidence type="ECO:0000313" key="2">
    <source>
        <dbReference type="Proteomes" id="UP000707352"/>
    </source>
</evidence>
<dbReference type="RefSeq" id="WP_167671303.1">
    <property type="nucleotide sequence ID" value="NZ_JAATJS010000001.1"/>
</dbReference>
<reference evidence="1 2" key="1">
    <citation type="submission" date="2020-03" db="EMBL/GenBank/DDBJ databases">
        <title>The genome sequence of Microvirga sp. c23x22.</title>
        <authorList>
            <person name="Zhang X."/>
        </authorList>
    </citation>
    <scope>NUCLEOTIDE SEQUENCE [LARGE SCALE GENOMIC DNA]</scope>
    <source>
        <strain evidence="2">c23x22</strain>
    </source>
</reference>
<protein>
    <submittedName>
        <fullName evidence="1">DNA transposition protein</fullName>
    </submittedName>
</protein>
<sequence>MSRHRRRCPDTNDLLAWEAPQPVKAFQPETIRAASLGAQLSKAISRALKECGKTRDQVVKDMSSYLGSRLTEDMLNKYASEAAEDQIINVVRFIGLIHVTRDRRLLQMVASHFGWAVVEEKHVDAIKLAVMLEEREAMNRNIEATRRNLQSKGGL</sequence>
<gene>
    <name evidence="1" type="ORF">HB375_02165</name>
</gene>
<keyword evidence="2" id="KW-1185">Reference proteome</keyword>
<evidence type="ECO:0000313" key="1">
    <source>
        <dbReference type="EMBL" id="NIX75417.1"/>
    </source>
</evidence>
<name>A0ABX0VC57_9HYPH</name>
<dbReference type="Proteomes" id="UP000707352">
    <property type="component" value="Unassembled WGS sequence"/>
</dbReference>
<dbReference type="EMBL" id="JAATJS010000001">
    <property type="protein sequence ID" value="NIX75417.1"/>
    <property type="molecule type" value="Genomic_DNA"/>
</dbReference>
<accession>A0ABX0VC57</accession>
<organism evidence="1 2">
    <name type="scientific">Microvirga terricola</name>
    <dbReference type="NCBI Taxonomy" id="2719797"/>
    <lineage>
        <taxon>Bacteria</taxon>
        <taxon>Pseudomonadati</taxon>
        <taxon>Pseudomonadota</taxon>
        <taxon>Alphaproteobacteria</taxon>
        <taxon>Hyphomicrobiales</taxon>
        <taxon>Methylobacteriaceae</taxon>
        <taxon>Microvirga</taxon>
    </lineage>
</organism>
<proteinExistence type="predicted"/>